<organism evidence="2 3">
    <name type="scientific">Apiospora marii</name>
    <dbReference type="NCBI Taxonomy" id="335849"/>
    <lineage>
        <taxon>Eukaryota</taxon>
        <taxon>Fungi</taxon>
        <taxon>Dikarya</taxon>
        <taxon>Ascomycota</taxon>
        <taxon>Pezizomycotina</taxon>
        <taxon>Sordariomycetes</taxon>
        <taxon>Xylariomycetidae</taxon>
        <taxon>Amphisphaeriales</taxon>
        <taxon>Apiosporaceae</taxon>
        <taxon>Apiospora</taxon>
    </lineage>
</organism>
<comment type="caution">
    <text evidence="2">The sequence shown here is derived from an EMBL/GenBank/DDBJ whole genome shotgun (WGS) entry which is preliminary data.</text>
</comment>
<evidence type="ECO:0008006" key="4">
    <source>
        <dbReference type="Google" id="ProtNLM"/>
    </source>
</evidence>
<feature type="compositionally biased region" description="Basic and acidic residues" evidence="1">
    <location>
        <begin position="357"/>
        <end position="376"/>
    </location>
</feature>
<evidence type="ECO:0000313" key="2">
    <source>
        <dbReference type="EMBL" id="KAK8040234.1"/>
    </source>
</evidence>
<protein>
    <recommendedName>
        <fullName evidence="4">HNH nuclease domain-containing protein</fullName>
    </recommendedName>
</protein>
<feature type="region of interest" description="Disordered" evidence="1">
    <location>
        <begin position="341"/>
        <end position="376"/>
    </location>
</feature>
<dbReference type="EMBL" id="JAQQWI010000001">
    <property type="protein sequence ID" value="KAK8040234.1"/>
    <property type="molecule type" value="Genomic_DNA"/>
</dbReference>
<proteinExistence type="predicted"/>
<evidence type="ECO:0000313" key="3">
    <source>
        <dbReference type="Proteomes" id="UP001396898"/>
    </source>
</evidence>
<feature type="region of interest" description="Disordered" evidence="1">
    <location>
        <begin position="147"/>
        <end position="171"/>
    </location>
</feature>
<dbReference type="Proteomes" id="UP001396898">
    <property type="component" value="Unassembled WGS sequence"/>
</dbReference>
<keyword evidence="3" id="KW-1185">Reference proteome</keyword>
<reference evidence="2 3" key="1">
    <citation type="submission" date="2023-01" db="EMBL/GenBank/DDBJ databases">
        <title>Analysis of 21 Apiospora genomes using comparative genomics revels a genus with tremendous synthesis potential of carbohydrate active enzymes and secondary metabolites.</title>
        <authorList>
            <person name="Sorensen T."/>
        </authorList>
    </citation>
    <scope>NUCLEOTIDE SEQUENCE [LARGE SCALE GENOMIC DNA]</scope>
    <source>
        <strain evidence="2 3">CBS 20057</strain>
    </source>
</reference>
<sequence>MAKMLQNLVDLRDVFPGDRNNQALFLQNQTVVPFDASAAGAANELLSTNGLDILLRVVRRLISFQADKWLNPSPGEAPNPLLELAWADLEVDNGQHTHKARLDILKTFFPEKDLTKEDLSFEALSRHDLMHRSIWRRLPFLLHDPDTMSRKTGGDEWENEKPSEGERGDKEMTELAEDSLVCYDPAKFKSIQEAIEDRLGVFVDPKRGRDYYVQFNEPAVIRVRYIPRNVNDKDNEENVIHVDSRQLIQGPYPNLALVPDPDWNIVTYNKIAVVHLHGPNNRDFLKMFHFDGSVLPVDQEMEEADQCEAYMFYYRIRAPMRRIEQPDAAAIVQAMDIAAGDAEPDSPLQPSTLVRGLRREDFGQRRDHQDEYEGLI</sequence>
<gene>
    <name evidence="2" type="ORF">PG991_000022</name>
</gene>
<evidence type="ECO:0000256" key="1">
    <source>
        <dbReference type="SAM" id="MobiDB-lite"/>
    </source>
</evidence>
<name>A0ABR1T2W1_9PEZI</name>
<accession>A0ABR1T2W1</accession>